<comment type="subcellular location">
    <subcellularLocation>
        <location evidence="1">Secreted</location>
    </subcellularLocation>
</comment>
<dbReference type="FunFam" id="2.60.120.40:FF:000001">
    <property type="entry name" value="Complement C1q B chain"/>
    <property type="match status" value="1"/>
</dbReference>
<keyword evidence="4" id="KW-0677">Repeat</keyword>
<evidence type="ECO:0000256" key="3">
    <source>
        <dbReference type="ARBA" id="ARBA00022729"/>
    </source>
</evidence>
<dbReference type="GO" id="GO:0098890">
    <property type="term" value="C:extrinsic component of postsynaptic membrane"/>
    <property type="evidence" value="ECO:0007669"/>
    <property type="project" value="Ensembl"/>
</dbReference>
<dbReference type="GeneTree" id="ENSGT00940000161091"/>
<evidence type="ECO:0000259" key="7">
    <source>
        <dbReference type="PROSITE" id="PS50871"/>
    </source>
</evidence>
<feature type="compositionally biased region" description="Basic and acidic residues" evidence="6">
    <location>
        <begin position="52"/>
        <end position="64"/>
    </location>
</feature>
<accession>A0A4W2F5T9</accession>
<dbReference type="InterPro" id="IPR050392">
    <property type="entry name" value="Collagen/C1q_domain"/>
</dbReference>
<dbReference type="Pfam" id="PF01391">
    <property type="entry name" value="Collagen"/>
    <property type="match status" value="1"/>
</dbReference>
<sequence>MRSGPLAGALCHHCGHSPGTPYSPQQLLSWRNQTSPPPILFTVNPSRLQKWDLKVPEDSRKRESGVNGEGGWPAGPAEGAVRGRPLSSLGHGTSALDREQEAPSTRSHSAQPSGLRGHRLPGLPGLVSHLNENGEKGDPGFPGMPGKVGPKGPIGPKGVPGPPGVRGPKGESGDYKATQKIAFSASRTINHHQRQGQPIRFDHVITNANENYQARSSKFTCKVPGLYFFTYHASSRGQLCVDLMRGRAEPQKVVTFCDYVQNTFQVTTGSIVLKLEKDETVFLQATEKNALVGIEGANSIFSGFMLFPDTEA</sequence>
<dbReference type="PROSITE" id="PS50871">
    <property type="entry name" value="C1Q"/>
    <property type="match status" value="1"/>
</dbReference>
<dbReference type="GO" id="GO:0098978">
    <property type="term" value="C:glutamatergic synapse"/>
    <property type="evidence" value="ECO:0007669"/>
    <property type="project" value="Ensembl"/>
</dbReference>
<dbReference type="InterPro" id="IPR008160">
    <property type="entry name" value="Collagen"/>
</dbReference>
<evidence type="ECO:0000256" key="5">
    <source>
        <dbReference type="ARBA" id="ARBA00023119"/>
    </source>
</evidence>
<proteinExistence type="predicted"/>
<feature type="compositionally biased region" description="Polar residues" evidence="6">
    <location>
        <begin position="102"/>
        <end position="112"/>
    </location>
</feature>
<dbReference type="Ensembl" id="ENSBIXT00005055177.1">
    <property type="protein sequence ID" value="ENSBIXP00005000052.1"/>
    <property type="gene ID" value="ENSBIXG00005030741.1"/>
</dbReference>
<evidence type="ECO:0000256" key="4">
    <source>
        <dbReference type="ARBA" id="ARBA00022737"/>
    </source>
</evidence>
<dbReference type="AlphaFoldDB" id="A0A4W2F5T9"/>
<evidence type="ECO:0000256" key="6">
    <source>
        <dbReference type="SAM" id="MobiDB-lite"/>
    </source>
</evidence>
<dbReference type="GO" id="GO:0098883">
    <property type="term" value="P:synapse pruning"/>
    <property type="evidence" value="ECO:0007669"/>
    <property type="project" value="Ensembl"/>
</dbReference>
<evidence type="ECO:0000313" key="9">
    <source>
        <dbReference type="Proteomes" id="UP000429181"/>
    </source>
</evidence>
<keyword evidence="2" id="KW-0964">Secreted</keyword>
<reference evidence="8" key="2">
    <citation type="submission" date="2025-08" db="UniProtKB">
        <authorList>
            <consortium name="Ensembl"/>
        </authorList>
    </citation>
    <scope>IDENTIFICATION</scope>
</reference>
<feature type="domain" description="C1q" evidence="7">
    <location>
        <begin position="176"/>
        <end position="312"/>
    </location>
</feature>
<dbReference type="PRINTS" id="PR00007">
    <property type="entry name" value="COMPLEMNTC1Q"/>
</dbReference>
<dbReference type="InterPro" id="IPR001073">
    <property type="entry name" value="C1q_dom"/>
</dbReference>
<evidence type="ECO:0000313" key="8">
    <source>
        <dbReference type="Ensembl" id="ENSBIXP00005000052.1"/>
    </source>
</evidence>
<feature type="compositionally biased region" description="Low complexity" evidence="6">
    <location>
        <begin position="139"/>
        <end position="157"/>
    </location>
</feature>
<keyword evidence="3" id="KW-0732">Signal</keyword>
<evidence type="ECO:0000256" key="2">
    <source>
        <dbReference type="ARBA" id="ARBA00022525"/>
    </source>
</evidence>
<dbReference type="PANTHER" id="PTHR15427:SF18">
    <property type="entry name" value="COMPLEMENT C1Q SUBCOMPONENT SUBUNIT B"/>
    <property type="match status" value="1"/>
</dbReference>
<gene>
    <name evidence="8" type="primary">C1QB</name>
</gene>
<dbReference type="Proteomes" id="UP000429181">
    <property type="component" value="Chromosome 2"/>
</dbReference>
<dbReference type="Gene3D" id="2.60.120.40">
    <property type="match status" value="1"/>
</dbReference>
<dbReference type="GO" id="GO:0048839">
    <property type="term" value="P:inner ear development"/>
    <property type="evidence" value="ECO:0007669"/>
    <property type="project" value="Ensembl"/>
</dbReference>
<dbReference type="GO" id="GO:0005581">
    <property type="term" value="C:collagen trimer"/>
    <property type="evidence" value="ECO:0007669"/>
    <property type="project" value="UniProtKB-KW"/>
</dbReference>
<reference evidence="8 9" key="1">
    <citation type="submission" date="2018-11" db="EMBL/GenBank/DDBJ databases">
        <title>Haplotype-resolved cattle genomes.</title>
        <authorList>
            <person name="Low W.Y."/>
            <person name="Tearle R."/>
            <person name="Bickhart D.M."/>
            <person name="Rosen B.D."/>
            <person name="Koren S."/>
            <person name="Rhie A."/>
            <person name="Hiendleder S."/>
            <person name="Phillippy A.M."/>
            <person name="Smith T.P.L."/>
            <person name="Williams J.L."/>
        </authorList>
    </citation>
    <scope>NUCLEOTIDE SEQUENCE [LARGE SCALE GENOMIC DNA]</scope>
</reference>
<organism evidence="8 9">
    <name type="scientific">Bos indicus x Bos taurus</name>
    <name type="common">Hybrid cattle</name>
    <dbReference type="NCBI Taxonomy" id="30522"/>
    <lineage>
        <taxon>Eukaryota</taxon>
        <taxon>Metazoa</taxon>
        <taxon>Chordata</taxon>
        <taxon>Craniata</taxon>
        <taxon>Vertebrata</taxon>
        <taxon>Euteleostomi</taxon>
        <taxon>Mammalia</taxon>
        <taxon>Eutheria</taxon>
        <taxon>Laurasiatheria</taxon>
        <taxon>Artiodactyla</taxon>
        <taxon>Ruminantia</taxon>
        <taxon>Pecora</taxon>
        <taxon>Bovidae</taxon>
        <taxon>Bovinae</taxon>
        <taxon>Bos</taxon>
    </lineage>
</organism>
<dbReference type="SUPFAM" id="SSF49842">
    <property type="entry name" value="TNF-like"/>
    <property type="match status" value="1"/>
</dbReference>
<dbReference type="GO" id="GO:0098888">
    <property type="term" value="C:extrinsic component of presynaptic membrane"/>
    <property type="evidence" value="ECO:0007669"/>
    <property type="project" value="Ensembl"/>
</dbReference>
<dbReference type="GO" id="GO:0005576">
    <property type="term" value="C:extracellular region"/>
    <property type="evidence" value="ECO:0007669"/>
    <property type="project" value="UniProtKB-SubCell"/>
</dbReference>
<dbReference type="Pfam" id="PF00386">
    <property type="entry name" value="C1q"/>
    <property type="match status" value="1"/>
</dbReference>
<dbReference type="PANTHER" id="PTHR15427">
    <property type="entry name" value="EMILIN ELASTIN MICROFIBRIL INTERFACE-LOCATED PROTEIN ELASTIN MICROFIBRIL INTERFACER"/>
    <property type="match status" value="1"/>
</dbReference>
<dbReference type="InterPro" id="IPR008983">
    <property type="entry name" value="Tumour_necrosis_fac-like_dom"/>
</dbReference>
<dbReference type="SMART" id="SM00110">
    <property type="entry name" value="C1Q"/>
    <property type="match status" value="1"/>
</dbReference>
<feature type="region of interest" description="Disordered" evidence="6">
    <location>
        <begin position="52"/>
        <end position="174"/>
    </location>
</feature>
<protein>
    <submittedName>
        <fullName evidence="8">Complement C1q B chain</fullName>
    </submittedName>
</protein>
<name>A0A4W2F5T9_BOBOX</name>
<dbReference type="GO" id="GO:0042802">
    <property type="term" value="F:identical protein binding"/>
    <property type="evidence" value="ECO:0007669"/>
    <property type="project" value="Ensembl"/>
</dbReference>
<keyword evidence="5" id="KW-0176">Collagen</keyword>
<evidence type="ECO:0000256" key="1">
    <source>
        <dbReference type="ARBA" id="ARBA00004613"/>
    </source>
</evidence>